<gene>
    <name evidence="3" type="ORF">LSAT_V11C800395800</name>
</gene>
<evidence type="ECO:0000313" key="3">
    <source>
        <dbReference type="EMBL" id="KAJ0193121.1"/>
    </source>
</evidence>
<comment type="caution">
    <text evidence="3">The sequence shown here is derived from an EMBL/GenBank/DDBJ whole genome shotgun (WGS) entry which is preliminary data.</text>
</comment>
<dbReference type="Proteomes" id="UP000235145">
    <property type="component" value="Unassembled WGS sequence"/>
</dbReference>
<feature type="domain" description="Helitron helicase-like" evidence="2">
    <location>
        <begin position="268"/>
        <end position="421"/>
    </location>
</feature>
<dbReference type="InterPro" id="IPR025476">
    <property type="entry name" value="Helitron_helicase-like"/>
</dbReference>
<dbReference type="EMBL" id="NBSK02000008">
    <property type="protein sequence ID" value="KAJ0193121.1"/>
    <property type="molecule type" value="Genomic_DNA"/>
</dbReference>
<evidence type="ECO:0000256" key="1">
    <source>
        <dbReference type="SAM" id="MobiDB-lite"/>
    </source>
</evidence>
<evidence type="ECO:0000259" key="2">
    <source>
        <dbReference type="Pfam" id="PF14214"/>
    </source>
</evidence>
<protein>
    <recommendedName>
        <fullName evidence="2">Helitron helicase-like domain-containing protein</fullName>
    </recommendedName>
</protein>
<accession>A0A9R1UUP5</accession>
<name>A0A9R1UUP5_LACSA</name>
<dbReference type="PANTHER" id="PTHR45786">
    <property type="entry name" value="DNA BINDING PROTEIN-LIKE"/>
    <property type="match status" value="1"/>
</dbReference>
<sequence>MAVPAKWRPQDGASSSIGGPRKSRRLAAFSDRPQYINFGVCSCICEFCGAFSGILRGSLRAYNSMFSMPSFGENVDEDVNDNHGPYVFKISGQISHTIGFLSPDPAKGLRFLQLYLFDTENELENRFRAFDGPRKRDLDCNIVQFIVNFLGANNEYVRTFMTSKQMAGENNLQSYAVQLFNNVADRRCDLPSPGSLGCIVSGDDTTCSTYDILIYFHSGRPQRISKLHSSYMPLQYPLLFPHGEEGWSPHLKMGNRRGVTAKNLISPIINASRLFQQYLVDAYTCIEEGRLDYIINHQANLRSDYVSGLHDALSKGDTETRVVGKHMFLPASFTGGPRFMYNHYQDALSICRVYGNPQYFITYTCNVKWPEITRYMDTHGQRDVHSRADIIARVFNIKVHEFINFLKENITFGGVDACMSSFPFSFTYVLSIILWGFPPEIITLYLCSQTIIINLYTIEFQKRGLPHCHTLLWVKSSDRIKNVADVDTYITAELPDPITEPDLYETITTCMIHGPCGPLNQKAPCMKDGKCSKHFPKPFLLRYVVQHGGICTLQTRVIDNVYVVPFCSRFRAHINVEYCGWNMVIKYLFKYISKGADRVRYAIQKAESLWGLSS</sequence>
<dbReference type="AlphaFoldDB" id="A0A9R1UUP5"/>
<dbReference type="PANTHER" id="PTHR45786:SF77">
    <property type="entry name" value="HELITRON HELICASE-LIKE DOMAIN-CONTAINING PROTEIN-RELATED"/>
    <property type="match status" value="1"/>
</dbReference>
<organism evidence="3 4">
    <name type="scientific">Lactuca sativa</name>
    <name type="common">Garden lettuce</name>
    <dbReference type="NCBI Taxonomy" id="4236"/>
    <lineage>
        <taxon>Eukaryota</taxon>
        <taxon>Viridiplantae</taxon>
        <taxon>Streptophyta</taxon>
        <taxon>Embryophyta</taxon>
        <taxon>Tracheophyta</taxon>
        <taxon>Spermatophyta</taxon>
        <taxon>Magnoliopsida</taxon>
        <taxon>eudicotyledons</taxon>
        <taxon>Gunneridae</taxon>
        <taxon>Pentapetalae</taxon>
        <taxon>asterids</taxon>
        <taxon>campanulids</taxon>
        <taxon>Asterales</taxon>
        <taxon>Asteraceae</taxon>
        <taxon>Cichorioideae</taxon>
        <taxon>Cichorieae</taxon>
        <taxon>Lactucinae</taxon>
        <taxon>Lactuca</taxon>
    </lineage>
</organism>
<feature type="region of interest" description="Disordered" evidence="1">
    <location>
        <begin position="1"/>
        <end position="21"/>
    </location>
</feature>
<dbReference type="Pfam" id="PF14214">
    <property type="entry name" value="Helitron_like_N"/>
    <property type="match status" value="1"/>
</dbReference>
<keyword evidence="4" id="KW-1185">Reference proteome</keyword>
<evidence type="ECO:0000313" key="4">
    <source>
        <dbReference type="Proteomes" id="UP000235145"/>
    </source>
</evidence>
<proteinExistence type="predicted"/>
<reference evidence="3 4" key="1">
    <citation type="journal article" date="2017" name="Nat. Commun.">
        <title>Genome assembly with in vitro proximity ligation data and whole-genome triplication in lettuce.</title>
        <authorList>
            <person name="Reyes-Chin-Wo S."/>
            <person name="Wang Z."/>
            <person name="Yang X."/>
            <person name="Kozik A."/>
            <person name="Arikit S."/>
            <person name="Song C."/>
            <person name="Xia L."/>
            <person name="Froenicke L."/>
            <person name="Lavelle D.O."/>
            <person name="Truco M.J."/>
            <person name="Xia R."/>
            <person name="Zhu S."/>
            <person name="Xu C."/>
            <person name="Xu H."/>
            <person name="Xu X."/>
            <person name="Cox K."/>
            <person name="Korf I."/>
            <person name="Meyers B.C."/>
            <person name="Michelmore R.W."/>
        </authorList>
    </citation>
    <scope>NUCLEOTIDE SEQUENCE [LARGE SCALE GENOMIC DNA]</scope>
    <source>
        <strain evidence="4">cv. Salinas</strain>
        <tissue evidence="3">Seedlings</tissue>
    </source>
</reference>